<reference evidence="2 3" key="1">
    <citation type="submission" date="2020-01" db="EMBL/GenBank/DDBJ databases">
        <title>Genome sequencing of strain KACC 21265.</title>
        <authorList>
            <person name="Heo J."/>
            <person name="Kim S.-J."/>
            <person name="Kim J.-S."/>
            <person name="Hong S.-B."/>
            <person name="Kwon S.-W."/>
        </authorList>
    </citation>
    <scope>NUCLEOTIDE SEQUENCE [LARGE SCALE GENOMIC DNA]</scope>
    <source>
        <strain evidence="2 3">KACC 21265</strain>
    </source>
</reference>
<dbReference type="RefSeq" id="WP_160553597.1">
    <property type="nucleotide sequence ID" value="NZ_CP047650.1"/>
</dbReference>
<dbReference type="AlphaFoldDB" id="A0A857J7F7"/>
<evidence type="ECO:0000256" key="1">
    <source>
        <dbReference type="ARBA" id="ARBA00022737"/>
    </source>
</evidence>
<evidence type="ECO:0000313" key="2">
    <source>
        <dbReference type="EMBL" id="QHI99786.1"/>
    </source>
</evidence>
<accession>A0A857J7F7</accession>
<dbReference type="Gene3D" id="1.25.40.10">
    <property type="entry name" value="Tetratricopeptide repeat domain"/>
    <property type="match status" value="1"/>
</dbReference>
<organism evidence="2 3">
    <name type="scientific">Xylophilus rhododendri</name>
    <dbReference type="NCBI Taxonomy" id="2697032"/>
    <lineage>
        <taxon>Bacteria</taxon>
        <taxon>Pseudomonadati</taxon>
        <taxon>Pseudomonadota</taxon>
        <taxon>Betaproteobacteria</taxon>
        <taxon>Burkholderiales</taxon>
        <taxon>Xylophilus</taxon>
    </lineage>
</organism>
<protein>
    <recommendedName>
        <fullName evidence="4">Pentatricopeptide repeat-containing protein</fullName>
    </recommendedName>
</protein>
<dbReference type="Proteomes" id="UP000464787">
    <property type="component" value="Chromosome"/>
</dbReference>
<proteinExistence type="predicted"/>
<dbReference type="PANTHER" id="PTHR47447:SF23">
    <property type="entry name" value="PENTACOTRIPEPTIDE-REPEAT REGION OF PRORP DOMAIN-CONTAINING PROTEIN"/>
    <property type="match status" value="1"/>
</dbReference>
<keyword evidence="3" id="KW-1185">Reference proteome</keyword>
<sequence length="403" mass="44234">MHRASFHHGPIAPLLPPALPGPMQAAPWPLLPEAPPWLLQLAIQPCPEPPSFDMWGPRYVPDLRVALPLSPRTAPNAGAVNAFNHGRMQRSRLLHITGNAMLNCGRDGVAALSCLMALSGSRDFWTGQMVPPNRFVFKAALMACMHAHLDAAAMQVFNAMLLHGFFPTMECHHAAMQACIKARNLADAEGLFCFLLAHGPANGLHPNAKTYRIVVEACGLAGRIELAMGWMQHMQDHRVAPDPAFYRAMLVACRRCGERGLALSLFKRFRLAGPALGAPPDRCLYFTALLACPPWAASELLRYGVEDRIFTPSLGLDAAHNRLHLHCRAALMPQWQGPQQRDLPGSVGNAIIRVLLRQGRFNDFTRIVASPRGTEFFTRMAQEGLRRRGMQRAGAIAPARATA</sequence>
<dbReference type="PANTHER" id="PTHR47447">
    <property type="entry name" value="OS03G0856100 PROTEIN"/>
    <property type="match status" value="1"/>
</dbReference>
<evidence type="ECO:0008006" key="4">
    <source>
        <dbReference type="Google" id="ProtNLM"/>
    </source>
</evidence>
<evidence type="ECO:0000313" key="3">
    <source>
        <dbReference type="Proteomes" id="UP000464787"/>
    </source>
</evidence>
<gene>
    <name evidence="2" type="ORF">GT347_18445</name>
</gene>
<dbReference type="InterPro" id="IPR002885">
    <property type="entry name" value="PPR_rpt"/>
</dbReference>
<dbReference type="NCBIfam" id="TIGR00756">
    <property type="entry name" value="PPR"/>
    <property type="match status" value="1"/>
</dbReference>
<dbReference type="EMBL" id="CP047650">
    <property type="protein sequence ID" value="QHI99786.1"/>
    <property type="molecule type" value="Genomic_DNA"/>
</dbReference>
<dbReference type="KEGG" id="xyk:GT347_18445"/>
<dbReference type="PROSITE" id="PS51375">
    <property type="entry name" value="PPR"/>
    <property type="match status" value="1"/>
</dbReference>
<dbReference type="Pfam" id="PF01535">
    <property type="entry name" value="PPR"/>
    <property type="match status" value="1"/>
</dbReference>
<keyword evidence="1" id="KW-0677">Repeat</keyword>
<name>A0A857J7F7_9BURK</name>
<dbReference type="InterPro" id="IPR011990">
    <property type="entry name" value="TPR-like_helical_dom_sf"/>
</dbReference>